<dbReference type="SUPFAM" id="SSF63570">
    <property type="entry name" value="PABC (PABP) domain"/>
    <property type="match status" value="1"/>
</dbReference>
<dbReference type="InterPro" id="IPR036053">
    <property type="entry name" value="PABP-dom"/>
</dbReference>
<dbReference type="Gene3D" id="1.10.1900.10">
    <property type="entry name" value="c-terminal domain of poly(a) binding protein"/>
    <property type="match status" value="1"/>
</dbReference>
<sequence>QQWQSVKYMPNGRPRESNNMTQTSAPSTGFTTQTMMNGSTSFIGANPAPVANQGAESLSSVLAAAPPEVQKQMLGEHLFPLVQQHQFELAGKIT</sequence>
<name>A0AA38LKE8_TAXCH</name>
<evidence type="ECO:0000313" key="3">
    <source>
        <dbReference type="EMBL" id="KAH9327201.1"/>
    </source>
</evidence>
<organism evidence="3 4">
    <name type="scientific">Taxus chinensis</name>
    <name type="common">Chinese yew</name>
    <name type="synonym">Taxus wallichiana var. chinensis</name>
    <dbReference type="NCBI Taxonomy" id="29808"/>
    <lineage>
        <taxon>Eukaryota</taxon>
        <taxon>Viridiplantae</taxon>
        <taxon>Streptophyta</taxon>
        <taxon>Embryophyta</taxon>
        <taxon>Tracheophyta</taxon>
        <taxon>Spermatophyta</taxon>
        <taxon>Pinopsida</taxon>
        <taxon>Pinidae</taxon>
        <taxon>Conifers II</taxon>
        <taxon>Cupressales</taxon>
        <taxon>Taxaceae</taxon>
        <taxon>Taxus</taxon>
    </lineage>
</organism>
<reference evidence="3 4" key="1">
    <citation type="journal article" date="2021" name="Nat. Plants">
        <title>The Taxus genome provides insights into paclitaxel biosynthesis.</title>
        <authorList>
            <person name="Xiong X."/>
            <person name="Gou J."/>
            <person name="Liao Q."/>
            <person name="Li Y."/>
            <person name="Zhou Q."/>
            <person name="Bi G."/>
            <person name="Li C."/>
            <person name="Du R."/>
            <person name="Wang X."/>
            <person name="Sun T."/>
            <person name="Guo L."/>
            <person name="Liang H."/>
            <person name="Lu P."/>
            <person name="Wu Y."/>
            <person name="Zhang Z."/>
            <person name="Ro D.K."/>
            <person name="Shang Y."/>
            <person name="Huang S."/>
            <person name="Yan J."/>
        </authorList>
    </citation>
    <scope>NUCLEOTIDE SEQUENCE [LARGE SCALE GENOMIC DNA]</scope>
    <source>
        <strain evidence="3">Ta-2019</strain>
    </source>
</reference>
<feature type="domain" description="PABC" evidence="2">
    <location>
        <begin position="54"/>
        <end position="94"/>
    </location>
</feature>
<dbReference type="Pfam" id="PF00658">
    <property type="entry name" value="MLLE"/>
    <property type="match status" value="1"/>
</dbReference>
<feature type="region of interest" description="Disordered" evidence="1">
    <location>
        <begin position="1"/>
        <end position="27"/>
    </location>
</feature>
<dbReference type="AlphaFoldDB" id="A0AA38LKE8"/>
<dbReference type="InterPro" id="IPR002004">
    <property type="entry name" value="PABP_HYD_C"/>
</dbReference>
<dbReference type="Proteomes" id="UP000824469">
    <property type="component" value="Unassembled WGS sequence"/>
</dbReference>
<accession>A0AA38LKE8</accession>
<feature type="compositionally biased region" description="Polar residues" evidence="1">
    <location>
        <begin position="17"/>
        <end position="27"/>
    </location>
</feature>
<evidence type="ECO:0000256" key="1">
    <source>
        <dbReference type="SAM" id="MobiDB-lite"/>
    </source>
</evidence>
<comment type="caution">
    <text evidence="3">The sequence shown here is derived from an EMBL/GenBank/DDBJ whole genome shotgun (WGS) entry which is preliminary data.</text>
</comment>
<proteinExistence type="predicted"/>
<gene>
    <name evidence="3" type="ORF">KI387_007379</name>
</gene>
<protein>
    <recommendedName>
        <fullName evidence="2">PABC domain-containing protein</fullName>
    </recommendedName>
</protein>
<feature type="non-terminal residue" evidence="3">
    <location>
        <position position="1"/>
    </location>
</feature>
<evidence type="ECO:0000259" key="2">
    <source>
        <dbReference type="PROSITE" id="PS51309"/>
    </source>
</evidence>
<feature type="non-terminal residue" evidence="3">
    <location>
        <position position="94"/>
    </location>
</feature>
<evidence type="ECO:0000313" key="4">
    <source>
        <dbReference type="Proteomes" id="UP000824469"/>
    </source>
</evidence>
<dbReference type="EMBL" id="JAHRHJ020000002">
    <property type="protein sequence ID" value="KAH9327201.1"/>
    <property type="molecule type" value="Genomic_DNA"/>
</dbReference>
<keyword evidence="4" id="KW-1185">Reference proteome</keyword>
<dbReference type="GO" id="GO:0003723">
    <property type="term" value="F:RNA binding"/>
    <property type="evidence" value="ECO:0007669"/>
    <property type="project" value="InterPro"/>
</dbReference>
<dbReference type="PROSITE" id="PS51309">
    <property type="entry name" value="PABC"/>
    <property type="match status" value="1"/>
</dbReference>